<feature type="transmembrane region" description="Helical" evidence="1">
    <location>
        <begin position="261"/>
        <end position="279"/>
    </location>
</feature>
<keyword evidence="1" id="KW-1133">Transmembrane helix</keyword>
<evidence type="ECO:0000313" key="2">
    <source>
        <dbReference type="EMBL" id="TWT96805.1"/>
    </source>
</evidence>
<name>A0A5C6ACD2_9BACT</name>
<evidence type="ECO:0000313" key="3">
    <source>
        <dbReference type="Proteomes" id="UP000317421"/>
    </source>
</evidence>
<dbReference type="EMBL" id="SJPR01000003">
    <property type="protein sequence ID" value="TWT96805.1"/>
    <property type="molecule type" value="Genomic_DNA"/>
</dbReference>
<comment type="caution">
    <text evidence="2">The sequence shown here is derived from an EMBL/GenBank/DDBJ whole genome shotgun (WGS) entry which is preliminary data.</text>
</comment>
<accession>A0A5C6ACD2</accession>
<gene>
    <name evidence="2" type="ORF">Pla108_25790</name>
</gene>
<organism evidence="2 3">
    <name type="scientific">Botrimarina colliarenosi</name>
    <dbReference type="NCBI Taxonomy" id="2528001"/>
    <lineage>
        <taxon>Bacteria</taxon>
        <taxon>Pseudomonadati</taxon>
        <taxon>Planctomycetota</taxon>
        <taxon>Planctomycetia</taxon>
        <taxon>Pirellulales</taxon>
        <taxon>Lacipirellulaceae</taxon>
        <taxon>Botrimarina</taxon>
    </lineage>
</organism>
<keyword evidence="3" id="KW-1185">Reference proteome</keyword>
<proteinExistence type="predicted"/>
<keyword evidence="1" id="KW-0812">Transmembrane</keyword>
<evidence type="ECO:0000256" key="1">
    <source>
        <dbReference type="SAM" id="Phobius"/>
    </source>
</evidence>
<reference evidence="2 3" key="1">
    <citation type="submission" date="2019-02" db="EMBL/GenBank/DDBJ databases">
        <title>Deep-cultivation of Planctomycetes and their phenomic and genomic characterization uncovers novel biology.</title>
        <authorList>
            <person name="Wiegand S."/>
            <person name="Jogler M."/>
            <person name="Boedeker C."/>
            <person name="Pinto D."/>
            <person name="Vollmers J."/>
            <person name="Rivas-Marin E."/>
            <person name="Kohn T."/>
            <person name="Peeters S.H."/>
            <person name="Heuer A."/>
            <person name="Rast P."/>
            <person name="Oberbeckmann S."/>
            <person name="Bunk B."/>
            <person name="Jeske O."/>
            <person name="Meyerdierks A."/>
            <person name="Storesund J.E."/>
            <person name="Kallscheuer N."/>
            <person name="Luecker S."/>
            <person name="Lage O.M."/>
            <person name="Pohl T."/>
            <person name="Merkel B.J."/>
            <person name="Hornburger P."/>
            <person name="Mueller R.-W."/>
            <person name="Bruemmer F."/>
            <person name="Labrenz M."/>
            <person name="Spormann A.M."/>
            <person name="Op Den Camp H."/>
            <person name="Overmann J."/>
            <person name="Amann R."/>
            <person name="Jetten M.S.M."/>
            <person name="Mascher T."/>
            <person name="Medema M.H."/>
            <person name="Devos D.P."/>
            <person name="Kaster A.-K."/>
            <person name="Ovreas L."/>
            <person name="Rohde M."/>
            <person name="Galperin M.Y."/>
            <person name="Jogler C."/>
        </authorList>
    </citation>
    <scope>NUCLEOTIDE SEQUENCE [LARGE SCALE GENOMIC DNA]</scope>
    <source>
        <strain evidence="2 3">Pla108</strain>
    </source>
</reference>
<dbReference type="Proteomes" id="UP000317421">
    <property type="component" value="Unassembled WGS sequence"/>
</dbReference>
<protein>
    <submittedName>
        <fullName evidence="2">Uncharacterized protein</fullName>
    </submittedName>
</protein>
<feature type="transmembrane region" description="Helical" evidence="1">
    <location>
        <begin position="169"/>
        <end position="190"/>
    </location>
</feature>
<keyword evidence="1" id="KW-0472">Membrane</keyword>
<dbReference type="AlphaFoldDB" id="A0A5C6ACD2"/>
<sequence>MPCGVRLSVGGRPLGRFAAIGSIDRIILFAGVAGSSLWGWNSLTNTDSTLRYGNAATAPPPPHHRGLLTTWLADHPVAIDDGVLSGSPRVRFPTRRFPADRRRAATVSVRYLLPCSCGQSIPVSASQAGGRVTCECGAEREAPRLRELRQLPTDQPEAKATAGWGFRQGVLSAGLVIAGLLAGVAGWFAAIEPAAPEPFDAAARQAAVEQGLDAMPPVGLWQLQKTYYEPLVRNGFEVAQSPQDQAILARIDQCRLYRNSLLAAAGVVAALAVGAFVALPR</sequence>